<evidence type="ECO:0000259" key="3">
    <source>
        <dbReference type="Pfam" id="PF17919"/>
    </source>
</evidence>
<evidence type="ECO:0000313" key="5">
    <source>
        <dbReference type="EMBL" id="PKI61148.1"/>
    </source>
</evidence>
<evidence type="ECO:0000313" key="6">
    <source>
        <dbReference type="Proteomes" id="UP000233551"/>
    </source>
</evidence>
<dbReference type="SUPFAM" id="SSF56672">
    <property type="entry name" value="DNA/RNA polymerases"/>
    <property type="match status" value="1"/>
</dbReference>
<dbReference type="GO" id="GO:0003824">
    <property type="term" value="F:catalytic activity"/>
    <property type="evidence" value="ECO:0007669"/>
    <property type="project" value="UniProtKB-KW"/>
</dbReference>
<keyword evidence="1" id="KW-0511">Multifunctional enzyme</keyword>
<evidence type="ECO:0000259" key="4">
    <source>
        <dbReference type="Pfam" id="PF24626"/>
    </source>
</evidence>
<feature type="compositionally biased region" description="Acidic residues" evidence="2">
    <location>
        <begin position="333"/>
        <end position="344"/>
    </location>
</feature>
<proteinExistence type="predicted"/>
<gene>
    <name evidence="5" type="ORF">CRG98_018468</name>
</gene>
<dbReference type="STRING" id="22663.A0A2I0JXT5"/>
<dbReference type="InterPro" id="IPR043128">
    <property type="entry name" value="Rev_trsase/Diguanyl_cyclase"/>
</dbReference>
<dbReference type="Proteomes" id="UP000233551">
    <property type="component" value="Unassembled WGS sequence"/>
</dbReference>
<name>A0A2I0JXT5_PUNGR</name>
<feature type="domain" description="Tf2-1-like SH3-like" evidence="4">
    <location>
        <begin position="251"/>
        <end position="312"/>
    </location>
</feature>
<dbReference type="Pfam" id="PF24626">
    <property type="entry name" value="SH3_Tf2-1"/>
    <property type="match status" value="1"/>
</dbReference>
<keyword evidence="6" id="KW-1185">Reference proteome</keyword>
<feature type="region of interest" description="Disordered" evidence="2">
    <location>
        <begin position="325"/>
        <end position="344"/>
    </location>
</feature>
<dbReference type="PANTHER" id="PTHR37984">
    <property type="entry name" value="PROTEIN CBG26694"/>
    <property type="match status" value="1"/>
</dbReference>
<evidence type="ECO:0000256" key="1">
    <source>
        <dbReference type="ARBA" id="ARBA00023268"/>
    </source>
</evidence>
<dbReference type="EMBL" id="PGOL01001070">
    <property type="protein sequence ID" value="PKI61148.1"/>
    <property type="molecule type" value="Genomic_DNA"/>
</dbReference>
<dbReference type="InterPro" id="IPR041577">
    <property type="entry name" value="RT_RNaseH_2"/>
</dbReference>
<dbReference type="InterPro" id="IPR043502">
    <property type="entry name" value="DNA/RNA_pol_sf"/>
</dbReference>
<dbReference type="InterPro" id="IPR056924">
    <property type="entry name" value="SH3_Tf2-1"/>
</dbReference>
<feature type="domain" description="Reverse transcriptase/retrotransposon-derived protein RNase H-like" evidence="3">
    <location>
        <begin position="15"/>
        <end position="82"/>
    </location>
</feature>
<dbReference type="PANTHER" id="PTHR37984:SF5">
    <property type="entry name" value="PROTEIN NYNRIN-LIKE"/>
    <property type="match status" value="1"/>
</dbReference>
<sequence>MAPVTECLKKGRFNWGEEAEASFALIKEKLCSAPVLTLPCFEKLFEVECDASGVGIGAVLSQEKQLVTYFSEKLSDARRSCQKRISSNMHARWTTFLQKFPFKLVHKSSVQNKVADALSRRAALLTMLRSELIGFEELKEQYVDDEDFVEAWSKVQNRQAVGEFQNHEGFLMRVLSATGRSPFSIVYQKVPRHAIDLIKPPKTYKGNAAAESMANEVQSMQQQVHQRLEATNAKYKKAADKHRKERLFSEGDMVMVFLRKERFPVGSYNKLKPKKYGPYKVLKKINDNAYVIDLPESMGILRTFNVANIYPYYDSKEPLYLEFSTSSRPSFPQEEETDEESRLK</sequence>
<comment type="caution">
    <text evidence="5">The sequence shown here is derived from an EMBL/GenBank/DDBJ whole genome shotgun (WGS) entry which is preliminary data.</text>
</comment>
<dbReference type="Pfam" id="PF17919">
    <property type="entry name" value="RT_RNaseH_2"/>
    <property type="match status" value="1"/>
</dbReference>
<dbReference type="AlphaFoldDB" id="A0A2I0JXT5"/>
<organism evidence="5 6">
    <name type="scientific">Punica granatum</name>
    <name type="common">Pomegranate</name>
    <dbReference type="NCBI Taxonomy" id="22663"/>
    <lineage>
        <taxon>Eukaryota</taxon>
        <taxon>Viridiplantae</taxon>
        <taxon>Streptophyta</taxon>
        <taxon>Embryophyta</taxon>
        <taxon>Tracheophyta</taxon>
        <taxon>Spermatophyta</taxon>
        <taxon>Magnoliopsida</taxon>
        <taxon>eudicotyledons</taxon>
        <taxon>Gunneridae</taxon>
        <taxon>Pentapetalae</taxon>
        <taxon>rosids</taxon>
        <taxon>malvids</taxon>
        <taxon>Myrtales</taxon>
        <taxon>Lythraceae</taxon>
        <taxon>Punica</taxon>
    </lineage>
</organism>
<reference evidence="5 6" key="1">
    <citation type="submission" date="2017-11" db="EMBL/GenBank/DDBJ databases">
        <title>De-novo sequencing of pomegranate (Punica granatum L.) genome.</title>
        <authorList>
            <person name="Akparov Z."/>
            <person name="Amiraslanov A."/>
            <person name="Hajiyeva S."/>
            <person name="Abbasov M."/>
            <person name="Kaur K."/>
            <person name="Hamwieh A."/>
            <person name="Solovyev V."/>
            <person name="Salamov A."/>
            <person name="Braich B."/>
            <person name="Kosarev P."/>
            <person name="Mahmoud A."/>
            <person name="Hajiyev E."/>
            <person name="Babayeva S."/>
            <person name="Izzatullayeva V."/>
            <person name="Mammadov A."/>
            <person name="Mammadov A."/>
            <person name="Sharifova S."/>
            <person name="Ojaghi J."/>
            <person name="Eynullazada K."/>
            <person name="Bayramov B."/>
            <person name="Abdulazimova A."/>
            <person name="Shahmuradov I."/>
        </authorList>
    </citation>
    <scope>NUCLEOTIDE SEQUENCE [LARGE SCALE GENOMIC DNA]</scope>
    <source>
        <strain evidence="6">cv. AG2017</strain>
        <tissue evidence="5">Leaf</tissue>
    </source>
</reference>
<dbReference type="Gene3D" id="3.30.70.270">
    <property type="match status" value="1"/>
</dbReference>
<accession>A0A2I0JXT5</accession>
<dbReference type="InterPro" id="IPR050951">
    <property type="entry name" value="Retrovirus_Pol_polyprotein"/>
</dbReference>
<protein>
    <submittedName>
        <fullName evidence="5">Uncharacterized protein</fullName>
    </submittedName>
</protein>
<evidence type="ECO:0000256" key="2">
    <source>
        <dbReference type="SAM" id="MobiDB-lite"/>
    </source>
</evidence>